<dbReference type="Pfam" id="PF14309">
    <property type="entry name" value="DUF4378"/>
    <property type="match status" value="1"/>
</dbReference>
<dbReference type="InterPro" id="IPR022212">
    <property type="entry name" value="DUF3741"/>
</dbReference>
<feature type="domain" description="Neprosin PEP catalytic" evidence="2">
    <location>
        <begin position="998"/>
        <end position="1249"/>
    </location>
</feature>
<evidence type="ECO:0000313" key="3">
    <source>
        <dbReference type="EMBL" id="SPC91245.1"/>
    </source>
</evidence>
<dbReference type="InterPro" id="IPR025521">
    <property type="entry name" value="Neprosin_propep"/>
</dbReference>
<dbReference type="PROSITE" id="PS52045">
    <property type="entry name" value="NEPROSIN_PEP_CD"/>
    <property type="match status" value="1"/>
</dbReference>
<dbReference type="Pfam" id="PF12552">
    <property type="entry name" value="DUF3741"/>
    <property type="match status" value="1"/>
</dbReference>
<dbReference type="EMBL" id="OIVN01001213">
    <property type="protein sequence ID" value="SPC91245.1"/>
    <property type="molecule type" value="Genomic_DNA"/>
</dbReference>
<feature type="compositionally biased region" description="Basic and acidic residues" evidence="1">
    <location>
        <begin position="696"/>
        <end position="708"/>
    </location>
</feature>
<dbReference type="Gene3D" id="3.90.1320.10">
    <property type="entry name" value="Outer-capsid protein sigma 3, large lobe"/>
    <property type="match status" value="1"/>
</dbReference>
<dbReference type="AlphaFoldDB" id="A0A2N9FVS7"/>
<protein>
    <recommendedName>
        <fullName evidence="2">Neprosin PEP catalytic domain-containing protein</fullName>
    </recommendedName>
</protein>
<dbReference type="Pfam" id="PF03080">
    <property type="entry name" value="Neprosin"/>
    <property type="match status" value="1"/>
</dbReference>
<dbReference type="PANTHER" id="PTHR47212:SF2">
    <property type="entry name" value="DUF3741 DOMAIN-CONTAINING PROTEIN"/>
    <property type="match status" value="1"/>
</dbReference>
<proteinExistence type="predicted"/>
<evidence type="ECO:0000259" key="2">
    <source>
        <dbReference type="PROSITE" id="PS52045"/>
    </source>
</evidence>
<organism evidence="3">
    <name type="scientific">Fagus sylvatica</name>
    <name type="common">Beechnut</name>
    <dbReference type="NCBI Taxonomy" id="28930"/>
    <lineage>
        <taxon>Eukaryota</taxon>
        <taxon>Viridiplantae</taxon>
        <taxon>Streptophyta</taxon>
        <taxon>Embryophyta</taxon>
        <taxon>Tracheophyta</taxon>
        <taxon>Spermatophyta</taxon>
        <taxon>Magnoliopsida</taxon>
        <taxon>eudicotyledons</taxon>
        <taxon>Gunneridae</taxon>
        <taxon>Pentapetalae</taxon>
        <taxon>rosids</taxon>
        <taxon>fabids</taxon>
        <taxon>Fagales</taxon>
        <taxon>Fagaceae</taxon>
        <taxon>Fagus</taxon>
    </lineage>
</organism>
<feature type="region of interest" description="Disordered" evidence="1">
    <location>
        <begin position="299"/>
        <end position="335"/>
    </location>
</feature>
<gene>
    <name evidence="3" type="ORF">FSB_LOCUS19127</name>
</gene>
<reference evidence="3" key="1">
    <citation type="submission" date="2018-02" db="EMBL/GenBank/DDBJ databases">
        <authorList>
            <person name="Cohen D.B."/>
            <person name="Kent A.D."/>
        </authorList>
    </citation>
    <scope>NUCLEOTIDE SEQUENCE</scope>
</reference>
<feature type="compositionally biased region" description="Basic and acidic residues" evidence="1">
    <location>
        <begin position="615"/>
        <end position="625"/>
    </location>
</feature>
<dbReference type="InterPro" id="IPR025486">
    <property type="entry name" value="DUF4378"/>
</dbReference>
<sequence>MARRSPKSPVPVVCEKTHSGCLYKWGLYSLFDFRQGHSNKKLLSNKRHLSSHAVGNVNLRSKLDLDTKFNEKCQAIDDRIDNEIQTDNSDKASLKRLMEEDIPSKQHTNTKIATDKVNHSQSNPKLIDNLPINHAKASKTCQRPCDIPVHGWKGAGNMEHQPSHQDFVDTSLNKPNPSASKKVFKEVHPRKRRPCGCKSISCVEYEQLKEINLQLVQTNEAGETGNQKFIDGKNLGRNGVSHQSKQLLDALEILNSNKELFIELLQDPNSLLVKHIQDLRNSQPKGQQTKSFSGAELSEYQTSNARQHEEPTCSKRLNYSDTYLPNGSGDPQPSDRIVVLKPDLTSVQKSPDRLSPYSSLQSSYCLRDKEESVRPTPFSFGHIKRKLKDAMGVNRKEQHWMSINGMLEKSPYDCQGSEAGDKGIGIKIVGRNSPNAVPDIGGMVKSSLDVKTTNKIRKDFEVSGYEAAATSESGCRNSNFSILGHHNRHESYISAMGRKHISEMLNNGNEDVDLLRKPVPKAQGRMLSSPEHGLLPTLSPGRDWELGFATRHMRFPPYSNHQMVYENKCRFQKEKNRSCSSSLKQNIEPLSSADTKKPNDPLQLFDTKPNISENHFADMKVKDDDLSPTGETNALEVPSESRSKHQAGHNQITDRANECEKIGYLKSPRVHSPSENQTSKFVSEELFLSSPSSTQRVEDSDSLKDKAEQPSPVSVLEQNFIESNVNQHAQLPLQALQVNVEDHYSATQESPSLGPKININTAMDGHVSFSEYIRAVFRASGLNWDELSMKCHSSDQLLDRSLFDELKMPDSEFCGDWMLLFDCINEVLVEVCQYKYGCFPWVVCIKPIIEPLPAEKTIIHEVIKRVDQCLLSEPPLQTLKQLGEQDLARCRTWLDIRNETEDIAIETEEDSDAVQGWGSLSKEEDLELDRQLKLINKPAIKTFQINAVVMSGVLPPCQVEIDTPAYCVDIYKQLAFDHPLLKNHTIQMKPKTIPKGLKDEASTADSFSKYMPNNISCPQGSVPIRRTTKEELIIAKYLKSLGRNYPTDSHYSFTSTIDRPGYHVNQFLDKQNTKLYTYWTADGYRKTGCFNVLCPGFVQVSPNITLGLTLQPSTYNGPQSDMVVNIHRDFATGDWWFMFQDTYIGYWPKTIFTSLDEGASFISWGGEVYSPLYEESPAMGSGHFPEEDYGKSAYISQIQIIDDDNAFVDPYDRLLKLFVDKPYCYNAILNVRKDAWGHYIYFGGPGNCTF</sequence>
<name>A0A2N9FVS7_FAGSY</name>
<feature type="compositionally biased region" description="Polar residues" evidence="1">
    <location>
        <begin position="315"/>
        <end position="331"/>
    </location>
</feature>
<dbReference type="InterPro" id="IPR004314">
    <property type="entry name" value="Neprosin"/>
</dbReference>
<dbReference type="PANTHER" id="PTHR47212">
    <property type="entry name" value="ADHESIN-LIKE PROTEIN, PUTATIVE (DUF3741)-RELATED"/>
    <property type="match status" value="1"/>
</dbReference>
<evidence type="ECO:0000256" key="1">
    <source>
        <dbReference type="SAM" id="MobiDB-lite"/>
    </source>
</evidence>
<accession>A0A2N9FVS7</accession>
<dbReference type="Pfam" id="PF14365">
    <property type="entry name" value="Neprosin_AP"/>
    <property type="match status" value="1"/>
</dbReference>
<feature type="region of interest" description="Disordered" evidence="1">
    <location>
        <begin position="580"/>
        <end position="711"/>
    </location>
</feature>
<feature type="compositionally biased region" description="Polar residues" evidence="1">
    <location>
        <begin position="580"/>
        <end position="593"/>
    </location>
</feature>